<proteinExistence type="predicted"/>
<evidence type="ECO:0008006" key="3">
    <source>
        <dbReference type="Google" id="ProtNLM"/>
    </source>
</evidence>
<reference evidence="2" key="1">
    <citation type="journal article" date="2019" name="Int. J. Syst. Evol. Microbiol.">
        <title>The Global Catalogue of Microorganisms (GCM) 10K type strain sequencing project: providing services to taxonomists for standard genome sequencing and annotation.</title>
        <authorList>
            <consortium name="The Broad Institute Genomics Platform"/>
            <consortium name="The Broad Institute Genome Sequencing Center for Infectious Disease"/>
            <person name="Wu L."/>
            <person name="Ma J."/>
        </authorList>
    </citation>
    <scope>NUCLEOTIDE SEQUENCE [LARGE SCALE GENOMIC DNA]</scope>
    <source>
        <strain evidence="2">TBRC 4489</strain>
    </source>
</reference>
<evidence type="ECO:0000313" key="1">
    <source>
        <dbReference type="EMBL" id="MFC4062660.1"/>
    </source>
</evidence>
<sequence length="102" mass="10271">MGDPTTGAAVAAISEITGVISQVSEYQETVAAAVEEQAATTRTMSRSVADAATGSSDIAEHINGVAGATDMASQGVASTTEAVAELAGMAARMRTLVSRFTY</sequence>
<name>A0ABV8IFK5_9ACTN</name>
<dbReference type="SUPFAM" id="SSF58104">
    <property type="entry name" value="Methyl-accepting chemotaxis protein (MCP) signaling domain"/>
    <property type="match status" value="1"/>
</dbReference>
<evidence type="ECO:0000313" key="2">
    <source>
        <dbReference type="Proteomes" id="UP001595850"/>
    </source>
</evidence>
<comment type="caution">
    <text evidence="1">The sequence shown here is derived from an EMBL/GenBank/DDBJ whole genome shotgun (WGS) entry which is preliminary data.</text>
</comment>
<protein>
    <recommendedName>
        <fullName evidence="3">Methyl-accepting chemotaxis protein</fullName>
    </recommendedName>
</protein>
<organism evidence="1 2">
    <name type="scientific">Planomonospora corallina</name>
    <dbReference type="NCBI Taxonomy" id="1806052"/>
    <lineage>
        <taxon>Bacteria</taxon>
        <taxon>Bacillati</taxon>
        <taxon>Actinomycetota</taxon>
        <taxon>Actinomycetes</taxon>
        <taxon>Streptosporangiales</taxon>
        <taxon>Streptosporangiaceae</taxon>
        <taxon>Planomonospora</taxon>
    </lineage>
</organism>
<dbReference type="EMBL" id="JBHSBM010000053">
    <property type="protein sequence ID" value="MFC4062660.1"/>
    <property type="molecule type" value="Genomic_DNA"/>
</dbReference>
<accession>A0ABV8IFK5</accession>
<gene>
    <name evidence="1" type="ORF">ACFOWE_30555</name>
</gene>
<dbReference type="Gene3D" id="1.10.287.950">
    <property type="entry name" value="Methyl-accepting chemotaxis protein"/>
    <property type="match status" value="1"/>
</dbReference>
<dbReference type="RefSeq" id="WP_377293975.1">
    <property type="nucleotide sequence ID" value="NZ_JBHSBM010000053.1"/>
</dbReference>
<dbReference type="Proteomes" id="UP001595850">
    <property type="component" value="Unassembled WGS sequence"/>
</dbReference>
<keyword evidence="2" id="KW-1185">Reference proteome</keyword>